<dbReference type="InterPro" id="IPR009000">
    <property type="entry name" value="Transl_B-barrel_sf"/>
</dbReference>
<dbReference type="CDD" id="cd00673">
    <property type="entry name" value="AlaRS_core"/>
    <property type="match status" value="1"/>
</dbReference>
<dbReference type="PRINTS" id="PR00980">
    <property type="entry name" value="TRNASYNTHALA"/>
</dbReference>
<dbReference type="Pfam" id="PF01411">
    <property type="entry name" value="tRNA-synt_2c"/>
    <property type="match status" value="1"/>
</dbReference>
<gene>
    <name evidence="11 13" type="primary">alaS</name>
    <name evidence="13" type="ORF">R9B83_01310</name>
</gene>
<keyword evidence="8 11" id="KW-0030">Aminoacyl-tRNA synthetase</keyword>
<evidence type="ECO:0000313" key="13">
    <source>
        <dbReference type="EMBL" id="WPB54191.1"/>
    </source>
</evidence>
<keyword evidence="2 11" id="KW-0820">tRNA-binding</keyword>
<dbReference type="Pfam" id="PF02272">
    <property type="entry name" value="DHHA1"/>
    <property type="match status" value="1"/>
</dbReference>
<evidence type="ECO:0000256" key="4">
    <source>
        <dbReference type="ARBA" id="ARBA00022741"/>
    </source>
</evidence>
<reference evidence="13" key="1">
    <citation type="submission" date="2023-11" db="EMBL/GenBank/DDBJ databases">
        <title>Completed genome sequence of Mycoplasma equirhinis type strain M432/72.</title>
        <authorList>
            <person name="Spergser J."/>
        </authorList>
    </citation>
    <scope>NUCLEOTIDE SEQUENCE [LARGE SCALE GENOMIC DNA]</scope>
    <source>
        <strain evidence="13">M432/72</strain>
    </source>
</reference>
<dbReference type="SMART" id="SM00863">
    <property type="entry name" value="tRNA_SAD"/>
    <property type="match status" value="1"/>
</dbReference>
<feature type="domain" description="Alanyl-transfer RNA synthetases family profile" evidence="12">
    <location>
        <begin position="2"/>
        <end position="708"/>
    </location>
</feature>
<evidence type="ECO:0000256" key="1">
    <source>
        <dbReference type="ARBA" id="ARBA00008226"/>
    </source>
</evidence>
<dbReference type="EMBL" id="CP137845">
    <property type="protein sequence ID" value="WPB54191.1"/>
    <property type="molecule type" value="Genomic_DNA"/>
</dbReference>
<dbReference type="InterPro" id="IPR012947">
    <property type="entry name" value="tRNA_SAD"/>
</dbReference>
<evidence type="ECO:0000256" key="9">
    <source>
        <dbReference type="ARBA" id="ARBA00024779"/>
    </source>
</evidence>
<dbReference type="InterPro" id="IPR002318">
    <property type="entry name" value="Ala-tRNA-lgiase_IIc"/>
</dbReference>
<comment type="similarity">
    <text evidence="1 11">Belongs to the class-II aminoacyl-tRNA synthetase family.</text>
</comment>
<dbReference type="SUPFAM" id="SSF101353">
    <property type="entry name" value="Putative anticodon-binding domain of alanyl-tRNA synthetase (AlaRS)"/>
    <property type="match status" value="1"/>
</dbReference>
<keyword evidence="7 11" id="KW-0648">Protein biosynthesis</keyword>
<keyword evidence="11" id="KW-0862">Zinc</keyword>
<dbReference type="InterPro" id="IPR018164">
    <property type="entry name" value="Ala-tRNA-synth_IIc_N"/>
</dbReference>
<keyword evidence="6 11" id="KW-0694">RNA-binding</keyword>
<dbReference type="GO" id="GO:0004813">
    <property type="term" value="F:alanine-tRNA ligase activity"/>
    <property type="evidence" value="ECO:0007669"/>
    <property type="project" value="UniProtKB-EC"/>
</dbReference>
<dbReference type="HAMAP" id="MF_00036_B">
    <property type="entry name" value="Ala_tRNA_synth_B"/>
    <property type="match status" value="1"/>
</dbReference>
<sequence length="886" mass="102278">MLTSKQIRQMWLDFFESKGHLIVESKSLIPQNDPSLLWINSGVATLKDYFSGKKIPPARRITNSQKSIRTNDIENVGVTARHHTFFEMLGNFSIGDYFKKEAIDFGYEFVFNVLKLPKEKIYITYFSEDIETFEQWVKNGIDPSHLIKGTRDTNFWDVGQGPCGPDTEIFFDRGEKYDKRGIELLINDIENDRYIEIWNIVFSQFNNDGENNYTELISKNIDTGAGLERIVSIMQDAPTNFDTDLFLPIIHEVEKLTSLKYEIDNYFKKDVSQTKINTYFKIIADHIRASVNAINDGVNPSNVGRGYIIRRLIRRSYRSGLALGIKEKSFLYKLVQIVKESLIYSIDVKEVEKVIKSEEELFAKTINDGEKLLEQELQKNGTISVKVAFKMFDTYGFPIELTNEILAEKGIKIDMHEFNQFLKEHQEKSRGQIEVGMQKVINSLAIIPDKVSEFIGYEFTKSKSKILYLLDDEHQIAKNNDADAINYVILDKTPFYATSGGQNHDFGYMIQNGNRIEVLDVFKDKYWNPIHMIKGIINDKDEVECFVDEPKRLNYARNHSSTHIMFHALRKTYPHEIIEQLGSNITPEHFTFDFGLDHRPTKEEIKNIEKEMREYIKQDAKRNYIVTSVKKAQEMGAYMTIAESEYHDANAVRVVEFENITKDLCGGTHVSHTGLIEDFKIVSVDSKGTGIYRLRVVTSFELVAKYLDREINEKQKLLDTLIKNNQELNASYSIEFVKQIPETTSEKEKLLNQYEIFENLIRNDYRKFLKQKQNENVNIDEYVAQSIGDKQIIIIDNLTNPILNRAVIQLREANSDAIIIGLQKISKNNYFIIVASKKYNAREIFMDICQKLNGKGGGNQIVCQGSLSLEISLNEIISKIKEILNA</sequence>
<dbReference type="Gene3D" id="2.40.30.130">
    <property type="match status" value="1"/>
</dbReference>
<feature type="binding site" evidence="11">
    <location>
        <position position="669"/>
    </location>
    <ligand>
        <name>Zn(2+)</name>
        <dbReference type="ChEBI" id="CHEBI:29105"/>
    </ligand>
</feature>
<evidence type="ECO:0000259" key="12">
    <source>
        <dbReference type="PROSITE" id="PS50860"/>
    </source>
</evidence>
<dbReference type="Proteomes" id="UP001303601">
    <property type="component" value="Chromosome"/>
</dbReference>
<dbReference type="Gene3D" id="3.30.980.10">
    <property type="entry name" value="Threonyl-trna Synthetase, Chain A, domain 2"/>
    <property type="match status" value="1"/>
</dbReference>
<dbReference type="InterPro" id="IPR018163">
    <property type="entry name" value="Thr/Ala-tRNA-synth_IIc_edit"/>
</dbReference>
<dbReference type="InterPro" id="IPR018165">
    <property type="entry name" value="Ala-tRNA-synth_IIc_core"/>
</dbReference>
<dbReference type="SUPFAM" id="SSF50447">
    <property type="entry name" value="Translation proteins"/>
    <property type="match status" value="1"/>
</dbReference>
<evidence type="ECO:0000256" key="10">
    <source>
        <dbReference type="ARBA" id="ARBA00048300"/>
    </source>
</evidence>
<dbReference type="SUPFAM" id="SSF55186">
    <property type="entry name" value="ThrRS/AlaRS common domain"/>
    <property type="match status" value="1"/>
</dbReference>
<accession>A0ABZ0PBJ0</accession>
<evidence type="ECO:0000256" key="6">
    <source>
        <dbReference type="ARBA" id="ARBA00022884"/>
    </source>
</evidence>
<dbReference type="InterPro" id="IPR045864">
    <property type="entry name" value="aa-tRNA-synth_II/BPL/LPL"/>
</dbReference>
<dbReference type="Gene3D" id="3.10.310.40">
    <property type="match status" value="1"/>
</dbReference>
<comment type="domain">
    <text evidence="11">Consists of three domains; the N-terminal catalytic domain, the editing domain and the C-terminal C-Ala domain. The editing domain removes incorrectly charged amino acids, while the C-Ala domain, along with tRNA(Ala), serves as a bridge to cooperatively bring together the editing and aminoacylation centers thus stimulating deacylation of misacylated tRNAs.</text>
</comment>
<dbReference type="InterPro" id="IPR050058">
    <property type="entry name" value="Ala-tRNA_ligase"/>
</dbReference>
<proteinExistence type="inferred from homology"/>
<evidence type="ECO:0000256" key="11">
    <source>
        <dbReference type="HAMAP-Rule" id="MF_00036"/>
    </source>
</evidence>
<comment type="subcellular location">
    <subcellularLocation>
        <location evidence="11">Cytoplasm</location>
    </subcellularLocation>
</comment>
<dbReference type="PANTHER" id="PTHR11777">
    <property type="entry name" value="ALANYL-TRNA SYNTHETASE"/>
    <property type="match status" value="1"/>
</dbReference>
<feature type="binding site" evidence="11">
    <location>
        <position position="559"/>
    </location>
    <ligand>
        <name>Zn(2+)</name>
        <dbReference type="ChEBI" id="CHEBI:29105"/>
    </ligand>
</feature>
<keyword evidence="14" id="KW-1185">Reference proteome</keyword>
<feature type="binding site" evidence="11">
    <location>
        <position position="665"/>
    </location>
    <ligand>
        <name>Zn(2+)</name>
        <dbReference type="ChEBI" id="CHEBI:29105"/>
    </ligand>
</feature>
<protein>
    <recommendedName>
        <fullName evidence="11">Alanine--tRNA ligase</fullName>
        <ecNumber evidence="11">6.1.1.7</ecNumber>
    </recommendedName>
    <alternativeName>
        <fullName evidence="11">Alanyl-tRNA synthetase</fullName>
        <shortName evidence="11">AlaRS</shortName>
    </alternativeName>
</protein>
<dbReference type="PANTHER" id="PTHR11777:SF9">
    <property type="entry name" value="ALANINE--TRNA LIGASE, CYTOPLASMIC"/>
    <property type="match status" value="1"/>
</dbReference>
<keyword evidence="11" id="KW-0963">Cytoplasm</keyword>
<comment type="function">
    <text evidence="9 11">Catalyzes the attachment of alanine to tRNA(Ala) in a two-step reaction: alanine is first activated by ATP to form Ala-AMP and then transferred to the acceptor end of tRNA(Ala). Also edits incorrectly charged Ser-tRNA(Ala) and Gly-tRNA(Ala) via its editing domain.</text>
</comment>
<dbReference type="InterPro" id="IPR018162">
    <property type="entry name" value="Ala-tRNA-ligase_IIc_anticod-bd"/>
</dbReference>
<dbReference type="InterPro" id="IPR023033">
    <property type="entry name" value="Ala_tRNA_ligase_euk/bac"/>
</dbReference>
<feature type="binding site" evidence="11">
    <location>
        <position position="563"/>
    </location>
    <ligand>
        <name>Zn(2+)</name>
        <dbReference type="ChEBI" id="CHEBI:29105"/>
    </ligand>
</feature>
<dbReference type="InterPro" id="IPR003156">
    <property type="entry name" value="DHHA1_dom"/>
</dbReference>
<dbReference type="RefSeq" id="WP_140031725.1">
    <property type="nucleotide sequence ID" value="NZ_CP137845.1"/>
</dbReference>
<dbReference type="NCBIfam" id="TIGR00344">
    <property type="entry name" value="alaS"/>
    <property type="match status" value="1"/>
</dbReference>
<keyword evidence="5 11" id="KW-0067">ATP-binding</keyword>
<comment type="catalytic activity">
    <reaction evidence="10 11">
        <text>tRNA(Ala) + L-alanine + ATP = L-alanyl-tRNA(Ala) + AMP + diphosphate</text>
        <dbReference type="Rhea" id="RHEA:12540"/>
        <dbReference type="Rhea" id="RHEA-COMP:9657"/>
        <dbReference type="Rhea" id="RHEA-COMP:9923"/>
        <dbReference type="ChEBI" id="CHEBI:30616"/>
        <dbReference type="ChEBI" id="CHEBI:33019"/>
        <dbReference type="ChEBI" id="CHEBI:57972"/>
        <dbReference type="ChEBI" id="CHEBI:78442"/>
        <dbReference type="ChEBI" id="CHEBI:78497"/>
        <dbReference type="ChEBI" id="CHEBI:456215"/>
        <dbReference type="EC" id="6.1.1.7"/>
    </reaction>
</comment>
<dbReference type="Pfam" id="PF07973">
    <property type="entry name" value="tRNA_SAD"/>
    <property type="match status" value="1"/>
</dbReference>
<dbReference type="SUPFAM" id="SSF55681">
    <property type="entry name" value="Class II aaRS and biotin synthetases"/>
    <property type="match status" value="1"/>
</dbReference>
<evidence type="ECO:0000256" key="5">
    <source>
        <dbReference type="ARBA" id="ARBA00022840"/>
    </source>
</evidence>
<dbReference type="PROSITE" id="PS50860">
    <property type="entry name" value="AA_TRNA_LIGASE_II_ALA"/>
    <property type="match status" value="1"/>
</dbReference>
<keyword evidence="11" id="KW-0479">Metal-binding</keyword>
<name>A0ABZ0PBJ0_9BACT</name>
<dbReference type="EC" id="6.1.1.7" evidence="11"/>
<evidence type="ECO:0000313" key="14">
    <source>
        <dbReference type="Proteomes" id="UP001303601"/>
    </source>
</evidence>
<evidence type="ECO:0000256" key="8">
    <source>
        <dbReference type="ARBA" id="ARBA00023146"/>
    </source>
</evidence>
<dbReference type="GeneID" id="94493507"/>
<keyword evidence="4 11" id="KW-0547">Nucleotide-binding</keyword>
<evidence type="ECO:0000256" key="3">
    <source>
        <dbReference type="ARBA" id="ARBA00022598"/>
    </source>
</evidence>
<evidence type="ECO:0000256" key="7">
    <source>
        <dbReference type="ARBA" id="ARBA00022917"/>
    </source>
</evidence>
<evidence type="ECO:0000256" key="2">
    <source>
        <dbReference type="ARBA" id="ARBA00022555"/>
    </source>
</evidence>
<organism evidence="13 14">
    <name type="scientific">Metamycoplasma equirhinis</name>
    <dbReference type="NCBI Taxonomy" id="92402"/>
    <lineage>
        <taxon>Bacteria</taxon>
        <taxon>Bacillati</taxon>
        <taxon>Mycoplasmatota</taxon>
        <taxon>Mycoplasmoidales</taxon>
        <taxon>Metamycoplasmataceae</taxon>
        <taxon>Metamycoplasma</taxon>
    </lineage>
</organism>
<comment type="cofactor">
    <cofactor evidence="11">
        <name>Zn(2+)</name>
        <dbReference type="ChEBI" id="CHEBI:29105"/>
    </cofactor>
    <text evidence="11">Binds 1 zinc ion per subunit.</text>
</comment>
<dbReference type="Gene3D" id="3.30.930.10">
    <property type="entry name" value="Bira Bifunctional Protein, Domain 2"/>
    <property type="match status" value="1"/>
</dbReference>
<keyword evidence="3 11" id="KW-0436">Ligase</keyword>